<evidence type="ECO:0000256" key="2">
    <source>
        <dbReference type="PROSITE-ProRule" id="PRU00108"/>
    </source>
</evidence>
<dbReference type="Proteomes" id="UP000887569">
    <property type="component" value="Unplaced"/>
</dbReference>
<organism evidence="5 6">
    <name type="scientific">Parascaris univalens</name>
    <name type="common">Nematode worm</name>
    <dbReference type="NCBI Taxonomy" id="6257"/>
    <lineage>
        <taxon>Eukaryota</taxon>
        <taxon>Metazoa</taxon>
        <taxon>Ecdysozoa</taxon>
        <taxon>Nematoda</taxon>
        <taxon>Chromadorea</taxon>
        <taxon>Rhabditida</taxon>
        <taxon>Spirurina</taxon>
        <taxon>Ascaridomorpha</taxon>
        <taxon>Ascaridoidea</taxon>
        <taxon>Ascarididae</taxon>
        <taxon>Parascaris</taxon>
    </lineage>
</organism>
<sequence length="232" mass="26042">MMATFVAVVPCSCSYRSEIFSEAQLLQKVSRFVRSGTMMFPGYPFGTSASTAWPAMLPPLHSLSHNDLHTFEPVMTNTTVSSSATTTTAENNSSRHLAYYDAMALCHQSSSLLYGNNLSSAIDENMARRKQRRNRTTFSAHQLDELETAFQRSHYPDVFAREELALKIQQTEARIQVWFQNRRAKWRKAERSNRQIGSGLNQSITSGTVEQKSAETAAPISQFCSIRALTNT</sequence>
<dbReference type="GO" id="GO:0005634">
    <property type="term" value="C:nucleus"/>
    <property type="evidence" value="ECO:0007669"/>
    <property type="project" value="UniProtKB-SubCell"/>
</dbReference>
<accession>A0A915A5Q4</accession>
<dbReference type="GO" id="GO:0000981">
    <property type="term" value="F:DNA-binding transcription factor activity, RNA polymerase II-specific"/>
    <property type="evidence" value="ECO:0007669"/>
    <property type="project" value="TreeGrafter"/>
</dbReference>
<dbReference type="PROSITE" id="PS50071">
    <property type="entry name" value="HOMEOBOX_2"/>
    <property type="match status" value="1"/>
</dbReference>
<feature type="domain" description="Homeobox" evidence="4">
    <location>
        <begin position="129"/>
        <end position="189"/>
    </location>
</feature>
<dbReference type="InterPro" id="IPR001356">
    <property type="entry name" value="HD"/>
</dbReference>
<dbReference type="InterPro" id="IPR050649">
    <property type="entry name" value="Paired_Homeobox_TFs"/>
</dbReference>
<dbReference type="WBParaSite" id="PgR001X_g261_t03">
    <property type="protein sequence ID" value="PgR001X_g261_t03"/>
    <property type="gene ID" value="PgR001X_g261"/>
</dbReference>
<dbReference type="PANTHER" id="PTHR24329">
    <property type="entry name" value="HOMEOBOX PROTEIN ARISTALESS"/>
    <property type="match status" value="1"/>
</dbReference>
<keyword evidence="5" id="KW-1185">Reference proteome</keyword>
<dbReference type="CDD" id="cd00086">
    <property type="entry name" value="homeodomain"/>
    <property type="match status" value="1"/>
</dbReference>
<evidence type="ECO:0000313" key="5">
    <source>
        <dbReference type="Proteomes" id="UP000887569"/>
    </source>
</evidence>
<dbReference type="AlphaFoldDB" id="A0A915A5Q4"/>
<dbReference type="SMART" id="SM00389">
    <property type="entry name" value="HOX"/>
    <property type="match status" value="1"/>
</dbReference>
<protein>
    <submittedName>
        <fullName evidence="6">Homeobox domain-containing protein</fullName>
    </submittedName>
</protein>
<keyword evidence="2 3" id="KW-0539">Nucleus</keyword>
<dbReference type="FunFam" id="1.10.10.60:FF:000291">
    <property type="entry name" value="ALX homeobox protein 1"/>
    <property type="match status" value="1"/>
</dbReference>
<comment type="subcellular location">
    <subcellularLocation>
        <location evidence="1 2 3">Nucleus</location>
    </subcellularLocation>
</comment>
<dbReference type="InterPro" id="IPR009057">
    <property type="entry name" value="Homeodomain-like_sf"/>
</dbReference>
<evidence type="ECO:0000259" key="4">
    <source>
        <dbReference type="PROSITE" id="PS50071"/>
    </source>
</evidence>
<keyword evidence="2 3" id="KW-0238">DNA-binding</keyword>
<proteinExistence type="predicted"/>
<dbReference type="Pfam" id="PF00046">
    <property type="entry name" value="Homeodomain"/>
    <property type="match status" value="1"/>
</dbReference>
<dbReference type="PANTHER" id="PTHR24329:SF543">
    <property type="entry name" value="FI01017P-RELATED"/>
    <property type="match status" value="1"/>
</dbReference>
<evidence type="ECO:0000313" key="6">
    <source>
        <dbReference type="WBParaSite" id="PgR001X_g261_t03"/>
    </source>
</evidence>
<evidence type="ECO:0000256" key="3">
    <source>
        <dbReference type="RuleBase" id="RU000682"/>
    </source>
</evidence>
<dbReference type="Gene3D" id="1.10.10.60">
    <property type="entry name" value="Homeodomain-like"/>
    <property type="match status" value="1"/>
</dbReference>
<evidence type="ECO:0000256" key="1">
    <source>
        <dbReference type="ARBA" id="ARBA00004123"/>
    </source>
</evidence>
<feature type="DNA-binding region" description="Homeobox" evidence="2">
    <location>
        <begin position="131"/>
        <end position="190"/>
    </location>
</feature>
<keyword evidence="2 3" id="KW-0371">Homeobox</keyword>
<dbReference type="SUPFAM" id="SSF46689">
    <property type="entry name" value="Homeodomain-like"/>
    <property type="match status" value="1"/>
</dbReference>
<reference evidence="6" key="1">
    <citation type="submission" date="2022-11" db="UniProtKB">
        <authorList>
            <consortium name="WormBaseParasite"/>
        </authorList>
    </citation>
    <scope>IDENTIFICATION</scope>
</reference>
<dbReference type="GO" id="GO:0000977">
    <property type="term" value="F:RNA polymerase II transcription regulatory region sequence-specific DNA binding"/>
    <property type="evidence" value="ECO:0007669"/>
    <property type="project" value="TreeGrafter"/>
</dbReference>
<name>A0A915A5Q4_PARUN</name>